<dbReference type="AlphaFoldDB" id="A0A0D2NNA4"/>
<evidence type="ECO:0000256" key="1">
    <source>
        <dbReference type="SAM" id="MobiDB-lite"/>
    </source>
</evidence>
<gene>
    <name evidence="2" type="ORF">HYPSUDRAFT_816161</name>
</gene>
<protein>
    <submittedName>
        <fullName evidence="2">Uncharacterized protein</fullName>
    </submittedName>
</protein>
<sequence>MAAWWAVRVRCFFPSFFTFFSFSPVRYPSTRRLPPVRYQYTIRLRRLAGPSMTSSLRAGTIPPLRLSTASAPPPTLLPGPCLRHRNFTSPPRATASPPTRPGPSRRTRASFLFLPAAPNRTAPHRAPRRSSSPIPDAVESDAARAHARAIFL</sequence>
<dbReference type="Proteomes" id="UP000054270">
    <property type="component" value="Unassembled WGS sequence"/>
</dbReference>
<keyword evidence="3" id="KW-1185">Reference proteome</keyword>
<dbReference type="EMBL" id="KN817568">
    <property type="protein sequence ID" value="KJA20314.1"/>
    <property type="molecule type" value="Genomic_DNA"/>
</dbReference>
<evidence type="ECO:0000313" key="2">
    <source>
        <dbReference type="EMBL" id="KJA20314.1"/>
    </source>
</evidence>
<reference evidence="3" key="1">
    <citation type="submission" date="2014-04" db="EMBL/GenBank/DDBJ databases">
        <title>Evolutionary Origins and Diversification of the Mycorrhizal Mutualists.</title>
        <authorList>
            <consortium name="DOE Joint Genome Institute"/>
            <consortium name="Mycorrhizal Genomics Consortium"/>
            <person name="Kohler A."/>
            <person name="Kuo A."/>
            <person name="Nagy L.G."/>
            <person name="Floudas D."/>
            <person name="Copeland A."/>
            <person name="Barry K.W."/>
            <person name="Cichocki N."/>
            <person name="Veneault-Fourrey C."/>
            <person name="LaButti K."/>
            <person name="Lindquist E.A."/>
            <person name="Lipzen A."/>
            <person name="Lundell T."/>
            <person name="Morin E."/>
            <person name="Murat C."/>
            <person name="Riley R."/>
            <person name="Ohm R."/>
            <person name="Sun H."/>
            <person name="Tunlid A."/>
            <person name="Henrissat B."/>
            <person name="Grigoriev I.V."/>
            <person name="Hibbett D.S."/>
            <person name="Martin F."/>
        </authorList>
    </citation>
    <scope>NUCLEOTIDE SEQUENCE [LARGE SCALE GENOMIC DNA]</scope>
    <source>
        <strain evidence="3">FD-334 SS-4</strain>
    </source>
</reference>
<accession>A0A0D2NNA4</accession>
<name>A0A0D2NNA4_HYPSF</name>
<feature type="region of interest" description="Disordered" evidence="1">
    <location>
        <begin position="63"/>
        <end position="141"/>
    </location>
</feature>
<organism evidence="2 3">
    <name type="scientific">Hypholoma sublateritium (strain FD-334 SS-4)</name>
    <dbReference type="NCBI Taxonomy" id="945553"/>
    <lineage>
        <taxon>Eukaryota</taxon>
        <taxon>Fungi</taxon>
        <taxon>Dikarya</taxon>
        <taxon>Basidiomycota</taxon>
        <taxon>Agaricomycotina</taxon>
        <taxon>Agaricomycetes</taxon>
        <taxon>Agaricomycetidae</taxon>
        <taxon>Agaricales</taxon>
        <taxon>Agaricineae</taxon>
        <taxon>Strophariaceae</taxon>
        <taxon>Hypholoma</taxon>
    </lineage>
</organism>
<proteinExistence type="predicted"/>
<feature type="compositionally biased region" description="Low complexity" evidence="1">
    <location>
        <begin position="88"/>
        <end position="97"/>
    </location>
</feature>
<evidence type="ECO:0000313" key="3">
    <source>
        <dbReference type="Proteomes" id="UP000054270"/>
    </source>
</evidence>